<feature type="region of interest" description="Disordered" evidence="1">
    <location>
        <begin position="1"/>
        <end position="21"/>
    </location>
</feature>
<organism evidence="3 4">
    <name type="scientific">Paenibacillus melissococcoides</name>
    <dbReference type="NCBI Taxonomy" id="2912268"/>
    <lineage>
        <taxon>Bacteria</taxon>
        <taxon>Bacillati</taxon>
        <taxon>Bacillota</taxon>
        <taxon>Bacilli</taxon>
        <taxon>Bacillales</taxon>
        <taxon>Paenibacillaceae</taxon>
        <taxon>Paenibacillus</taxon>
    </lineage>
</organism>
<evidence type="ECO:0000256" key="2">
    <source>
        <dbReference type="SAM" id="Phobius"/>
    </source>
</evidence>
<gene>
    <name evidence="3" type="ORF">WJ0W_002641</name>
</gene>
<protein>
    <submittedName>
        <fullName evidence="3">Uncharacterized protein</fullName>
    </submittedName>
</protein>
<name>A0ABM9G1B8_9BACL</name>
<dbReference type="RefSeq" id="WP_213426870.1">
    <property type="nucleotide sequence ID" value="NZ_AP031286.1"/>
</dbReference>
<comment type="caution">
    <text evidence="3">The sequence shown here is derived from an EMBL/GenBank/DDBJ whole genome shotgun (WGS) entry which is preliminary data.</text>
</comment>
<keyword evidence="4" id="KW-1185">Reference proteome</keyword>
<sequence>MKATGSEQAKPAANSGKQGSQMKTDIKVINRDIRNILWFTAASIAIIAALYFLM</sequence>
<evidence type="ECO:0000313" key="3">
    <source>
        <dbReference type="EMBL" id="CAH8245406.1"/>
    </source>
</evidence>
<keyword evidence="2" id="KW-0812">Transmembrane</keyword>
<keyword evidence="2" id="KW-1133">Transmembrane helix</keyword>
<accession>A0ABM9G1B8</accession>
<feature type="transmembrane region" description="Helical" evidence="2">
    <location>
        <begin position="36"/>
        <end position="53"/>
    </location>
</feature>
<proteinExistence type="predicted"/>
<keyword evidence="2" id="KW-0472">Membrane</keyword>
<dbReference type="EMBL" id="CALYLO010000003">
    <property type="protein sequence ID" value="CAH8245406.1"/>
    <property type="molecule type" value="Genomic_DNA"/>
</dbReference>
<dbReference type="Proteomes" id="UP001154322">
    <property type="component" value="Unassembled WGS sequence"/>
</dbReference>
<reference evidence="3" key="1">
    <citation type="submission" date="2022-06" db="EMBL/GenBank/DDBJ databases">
        <authorList>
            <person name="Dietemann V."/>
            <person name="Ory F."/>
            <person name="Dainat B."/>
            <person name="Oberhansli S."/>
        </authorList>
    </citation>
    <scope>NUCLEOTIDE SEQUENCE</scope>
    <source>
        <strain evidence="3">Ena-SAMPLE-TAB-26-04-2022-14:26:32:270-5432</strain>
    </source>
</reference>
<evidence type="ECO:0000313" key="4">
    <source>
        <dbReference type="Proteomes" id="UP001154322"/>
    </source>
</evidence>
<evidence type="ECO:0000256" key="1">
    <source>
        <dbReference type="SAM" id="MobiDB-lite"/>
    </source>
</evidence>